<dbReference type="EMBL" id="CM037161">
    <property type="protein sequence ID" value="KAH7855518.1"/>
    <property type="molecule type" value="Genomic_DNA"/>
</dbReference>
<organism evidence="1 2">
    <name type="scientific">Vaccinium darrowii</name>
    <dbReference type="NCBI Taxonomy" id="229202"/>
    <lineage>
        <taxon>Eukaryota</taxon>
        <taxon>Viridiplantae</taxon>
        <taxon>Streptophyta</taxon>
        <taxon>Embryophyta</taxon>
        <taxon>Tracheophyta</taxon>
        <taxon>Spermatophyta</taxon>
        <taxon>Magnoliopsida</taxon>
        <taxon>eudicotyledons</taxon>
        <taxon>Gunneridae</taxon>
        <taxon>Pentapetalae</taxon>
        <taxon>asterids</taxon>
        <taxon>Ericales</taxon>
        <taxon>Ericaceae</taxon>
        <taxon>Vaccinioideae</taxon>
        <taxon>Vaccinieae</taxon>
        <taxon>Vaccinium</taxon>
    </lineage>
</organism>
<protein>
    <submittedName>
        <fullName evidence="1">Uncharacterized protein</fullName>
    </submittedName>
</protein>
<accession>A0ACB7YQ41</accession>
<comment type="caution">
    <text evidence="1">The sequence shown here is derived from an EMBL/GenBank/DDBJ whole genome shotgun (WGS) entry which is preliminary data.</text>
</comment>
<name>A0ACB7YQ41_9ERIC</name>
<reference evidence="1 2" key="1">
    <citation type="journal article" date="2021" name="Hortic Res">
        <title>High-quality reference genome and annotation aids understanding of berry development for evergreen blueberry (Vaccinium darrowii).</title>
        <authorList>
            <person name="Yu J."/>
            <person name="Hulse-Kemp A.M."/>
            <person name="Babiker E."/>
            <person name="Staton M."/>
        </authorList>
    </citation>
    <scope>NUCLEOTIDE SEQUENCE [LARGE SCALE GENOMIC DNA]</scope>
    <source>
        <strain evidence="2">cv. NJ 8807/NJ 8810</strain>
        <tissue evidence="1">Young leaf</tissue>
    </source>
</reference>
<proteinExistence type="predicted"/>
<evidence type="ECO:0000313" key="1">
    <source>
        <dbReference type="EMBL" id="KAH7855518.1"/>
    </source>
</evidence>
<evidence type="ECO:0000313" key="2">
    <source>
        <dbReference type="Proteomes" id="UP000828048"/>
    </source>
</evidence>
<keyword evidence="2" id="KW-1185">Reference proteome</keyword>
<gene>
    <name evidence="1" type="ORF">Vadar_025761</name>
</gene>
<sequence length="569" mass="64141">MPSQSEKALSSSWSSDASSSLSSTTFDQTRVMLNDDEAEEVDDMIAIAIMVDHKDKFISLIHTPGLLHSSSMYNSECKLLRHICRSDAVNCATAMLDGELAPVIPRIDVTDYFLLHYAARWCVPQVMELFLSRGAPTDTILYNSLDGGCHDGFLPLEVALDAARWYMERAFVLPSTFQLIASLCFPRMKRPLKAIKLLACYSKNVEKIAYYYATEGMLAEFAVLLAVAREKVVVPITFSEQDGDGWNGSMTLHQWLKNEFGSLQIEEYKVLGSFAKRNLAWIDKKKRLLKSIALLLQVFGTAGDAIEEYIQLEQDDEDEVEKEVELRLLEAGCRLKDGNFDFNISNWMNSGDSVRSRPFSRMTWDFSSRKGGIPRNNDSKRTQNCVSKFNFGPRYSTKGDKKCLILACAVFGVAAWSFVSERFQMCSWRNLRLLLFEKLMMLAFCWYLLGSEVDNEYSGGAHLVLAYSSRLFFSIFLQGLEGLKLFSLTLIMEMASTLDFNIGTIVENNGGGAKDVVDDDHSCNIFSDELKTMLDEGMPEGNRSNGELQMDDEMHMDMENLLKTVADVT</sequence>
<dbReference type="Proteomes" id="UP000828048">
    <property type="component" value="Chromosome 11"/>
</dbReference>